<evidence type="ECO:0000313" key="1">
    <source>
        <dbReference type="EMBL" id="MEN1761833.1"/>
    </source>
</evidence>
<dbReference type="PANTHER" id="PTHR39450:SF1">
    <property type="entry name" value="DUF1667 DOMAIN-CONTAINING PROTEIN"/>
    <property type="match status" value="1"/>
</dbReference>
<protein>
    <submittedName>
        <fullName evidence="1">DUF1667 domain-containing protein</fullName>
    </submittedName>
</protein>
<comment type="caution">
    <text evidence="1">The sequence shown here is derived from an EMBL/GenBank/DDBJ whole genome shotgun (WGS) entry which is preliminary data.</text>
</comment>
<dbReference type="Gene3D" id="3.10.530.10">
    <property type="entry name" value="CPE0013-like"/>
    <property type="match status" value="1"/>
</dbReference>
<dbReference type="InterPro" id="IPR036593">
    <property type="entry name" value="CPE0013-like_sf"/>
</dbReference>
<gene>
    <name evidence="1" type="ORF">AAIG11_15200</name>
</gene>
<dbReference type="RefSeq" id="WP_343187117.1">
    <property type="nucleotide sequence ID" value="NZ_JBCITM010000022.1"/>
</dbReference>
<name>A0ABU9VXD6_9CLOT</name>
<accession>A0ABU9VXD6</accession>
<sequence>MNKIDNQHSTMTCIVCPMGCHLTIEHSTKEGNHQVTGNQCSRGEQYAIEEITHPTRMLTTTVKLNHGNVTRLPVKTAQPVPKALLYQCMQQLNQLEVEAPVKRGQVLMKNLLNTGVDVVATRSA</sequence>
<organism evidence="1 2">
    <name type="scientific">Anoxynatronum sibiricum</name>
    <dbReference type="NCBI Taxonomy" id="210623"/>
    <lineage>
        <taxon>Bacteria</taxon>
        <taxon>Bacillati</taxon>
        <taxon>Bacillota</taxon>
        <taxon>Clostridia</taxon>
        <taxon>Eubacteriales</taxon>
        <taxon>Clostridiaceae</taxon>
        <taxon>Anoxynatronum</taxon>
    </lineage>
</organism>
<dbReference type="PANTHER" id="PTHR39450">
    <property type="entry name" value="MOLYBDOPTERIN OXIDOREDUCTASE, 4FE-4S CLUSTER-BINDING SUBUNIT"/>
    <property type="match status" value="1"/>
</dbReference>
<proteinExistence type="predicted"/>
<dbReference type="SUPFAM" id="SSF160148">
    <property type="entry name" value="CPE0013-like"/>
    <property type="match status" value="1"/>
</dbReference>
<evidence type="ECO:0000313" key="2">
    <source>
        <dbReference type="Proteomes" id="UP001407405"/>
    </source>
</evidence>
<keyword evidence="2" id="KW-1185">Reference proteome</keyword>
<dbReference type="Pfam" id="PF07892">
    <property type="entry name" value="DUF1667"/>
    <property type="match status" value="1"/>
</dbReference>
<dbReference type="Proteomes" id="UP001407405">
    <property type="component" value="Unassembled WGS sequence"/>
</dbReference>
<dbReference type="EMBL" id="JBCITM010000022">
    <property type="protein sequence ID" value="MEN1761833.1"/>
    <property type="molecule type" value="Genomic_DNA"/>
</dbReference>
<reference evidence="1 2" key="1">
    <citation type="submission" date="2024-04" db="EMBL/GenBank/DDBJ databases">
        <title>Genome sequencing and metabolic network reconstruction of aminoacids and betaine degradation by Anoxynatronum sibiricum.</title>
        <authorList>
            <person name="Detkova E.N."/>
            <person name="Boltjanskaja Y.V."/>
            <person name="Mardanov A.V."/>
            <person name="Kevbrin V."/>
        </authorList>
    </citation>
    <scope>NUCLEOTIDE SEQUENCE [LARGE SCALE GENOMIC DNA]</scope>
    <source>
        <strain evidence="1 2">Z-7981</strain>
    </source>
</reference>
<dbReference type="InterPro" id="IPR012460">
    <property type="entry name" value="DUF1667"/>
</dbReference>